<dbReference type="Pfam" id="PF03544">
    <property type="entry name" value="TonB_C"/>
    <property type="match status" value="1"/>
</dbReference>
<protein>
    <submittedName>
        <fullName evidence="12">Energy transducer TonB</fullName>
    </submittedName>
</protein>
<dbReference type="SUPFAM" id="SSF74653">
    <property type="entry name" value="TolA/TonB C-terminal domain"/>
    <property type="match status" value="1"/>
</dbReference>
<evidence type="ECO:0000313" key="13">
    <source>
        <dbReference type="Proteomes" id="UP000251993"/>
    </source>
</evidence>
<dbReference type="InterPro" id="IPR006260">
    <property type="entry name" value="TonB/TolA_C"/>
</dbReference>
<keyword evidence="8" id="KW-1133">Transmembrane helix</keyword>
<evidence type="ECO:0000256" key="9">
    <source>
        <dbReference type="ARBA" id="ARBA00023136"/>
    </source>
</evidence>
<keyword evidence="4" id="KW-1003">Cell membrane</keyword>
<sequence>MRTRSSMKHQKWYLLTLLFFSLSGWAQQTEKEMVFVLVEEPPQFMGGQDSLMRFIKYHLKYPAAAREAKIKGVVHLRFIIEADGRITNAEITRGLGYGCDEEALRVFNEFPKWKPGRQSGKNLRVQYFLPIRFAVE</sequence>
<dbReference type="PROSITE" id="PS52015">
    <property type="entry name" value="TONB_CTD"/>
    <property type="match status" value="1"/>
</dbReference>
<keyword evidence="10" id="KW-0732">Signal</keyword>
<evidence type="ECO:0000256" key="2">
    <source>
        <dbReference type="ARBA" id="ARBA00006555"/>
    </source>
</evidence>
<dbReference type="InterPro" id="IPR051045">
    <property type="entry name" value="TonB-dependent_transducer"/>
</dbReference>
<dbReference type="InterPro" id="IPR037682">
    <property type="entry name" value="TonB_C"/>
</dbReference>
<dbReference type="OrthoDB" id="9812355at2"/>
<evidence type="ECO:0000256" key="8">
    <source>
        <dbReference type="ARBA" id="ARBA00022989"/>
    </source>
</evidence>
<keyword evidence="6" id="KW-0812">Transmembrane</keyword>
<evidence type="ECO:0000256" key="7">
    <source>
        <dbReference type="ARBA" id="ARBA00022927"/>
    </source>
</evidence>
<dbReference type="GO" id="GO:0098797">
    <property type="term" value="C:plasma membrane protein complex"/>
    <property type="evidence" value="ECO:0007669"/>
    <property type="project" value="TreeGrafter"/>
</dbReference>
<dbReference type="EMBL" id="CP030850">
    <property type="protein sequence ID" value="AXE18295.1"/>
    <property type="molecule type" value="Genomic_DNA"/>
</dbReference>
<evidence type="ECO:0000256" key="5">
    <source>
        <dbReference type="ARBA" id="ARBA00022519"/>
    </source>
</evidence>
<proteinExistence type="inferred from homology"/>
<dbReference type="PANTHER" id="PTHR33446:SF2">
    <property type="entry name" value="PROTEIN TONB"/>
    <property type="match status" value="1"/>
</dbReference>
<dbReference type="Proteomes" id="UP000251993">
    <property type="component" value="Chromosome"/>
</dbReference>
<keyword evidence="5" id="KW-0997">Cell inner membrane</keyword>
<keyword evidence="13" id="KW-1185">Reference proteome</keyword>
<dbReference type="GO" id="GO:0055085">
    <property type="term" value="P:transmembrane transport"/>
    <property type="evidence" value="ECO:0007669"/>
    <property type="project" value="InterPro"/>
</dbReference>
<evidence type="ECO:0000256" key="1">
    <source>
        <dbReference type="ARBA" id="ARBA00004383"/>
    </source>
</evidence>
<gene>
    <name evidence="12" type="ORF">DR864_11330</name>
</gene>
<keyword evidence="9" id="KW-0472">Membrane</keyword>
<accession>A0A344TI24</accession>
<dbReference type="GO" id="GO:0015031">
    <property type="term" value="P:protein transport"/>
    <property type="evidence" value="ECO:0007669"/>
    <property type="project" value="UniProtKB-KW"/>
</dbReference>
<comment type="similarity">
    <text evidence="2">Belongs to the TonB family.</text>
</comment>
<comment type="subcellular location">
    <subcellularLocation>
        <location evidence="1">Cell inner membrane</location>
        <topology evidence="1">Single-pass membrane protein</topology>
        <orientation evidence="1">Periplasmic side</orientation>
    </subcellularLocation>
</comment>
<evidence type="ECO:0000256" key="3">
    <source>
        <dbReference type="ARBA" id="ARBA00022448"/>
    </source>
</evidence>
<evidence type="ECO:0000259" key="11">
    <source>
        <dbReference type="PROSITE" id="PS52015"/>
    </source>
</evidence>
<dbReference type="KEGG" id="run:DR864_11330"/>
<evidence type="ECO:0000256" key="10">
    <source>
        <dbReference type="SAM" id="SignalP"/>
    </source>
</evidence>
<organism evidence="12 13">
    <name type="scientific">Runella rosea</name>
    <dbReference type="NCBI Taxonomy" id="2259595"/>
    <lineage>
        <taxon>Bacteria</taxon>
        <taxon>Pseudomonadati</taxon>
        <taxon>Bacteroidota</taxon>
        <taxon>Cytophagia</taxon>
        <taxon>Cytophagales</taxon>
        <taxon>Spirosomataceae</taxon>
        <taxon>Runella</taxon>
    </lineage>
</organism>
<dbReference type="GO" id="GO:0031992">
    <property type="term" value="F:energy transducer activity"/>
    <property type="evidence" value="ECO:0007669"/>
    <property type="project" value="TreeGrafter"/>
</dbReference>
<feature type="signal peptide" evidence="10">
    <location>
        <begin position="1"/>
        <end position="26"/>
    </location>
</feature>
<reference evidence="12 13" key="1">
    <citation type="submission" date="2018-07" db="EMBL/GenBank/DDBJ databases">
        <title>Genome sequencing of Runella.</title>
        <authorList>
            <person name="Baek M.-G."/>
            <person name="Yi H."/>
        </authorList>
    </citation>
    <scope>NUCLEOTIDE SEQUENCE [LARGE SCALE GENOMIC DNA]</scope>
    <source>
        <strain evidence="12 13">HYN0085</strain>
    </source>
</reference>
<feature type="chain" id="PRO_5017062889" evidence="10">
    <location>
        <begin position="27"/>
        <end position="136"/>
    </location>
</feature>
<evidence type="ECO:0000256" key="6">
    <source>
        <dbReference type="ARBA" id="ARBA00022692"/>
    </source>
</evidence>
<dbReference type="PANTHER" id="PTHR33446">
    <property type="entry name" value="PROTEIN TONB-RELATED"/>
    <property type="match status" value="1"/>
</dbReference>
<dbReference type="NCBIfam" id="TIGR01352">
    <property type="entry name" value="tonB_Cterm"/>
    <property type="match status" value="1"/>
</dbReference>
<dbReference type="AlphaFoldDB" id="A0A344TI24"/>
<feature type="domain" description="TonB C-terminal" evidence="11">
    <location>
        <begin position="46"/>
        <end position="136"/>
    </location>
</feature>
<keyword evidence="3" id="KW-0813">Transport</keyword>
<keyword evidence="7" id="KW-0653">Protein transport</keyword>
<dbReference type="Gene3D" id="3.30.1150.10">
    <property type="match status" value="1"/>
</dbReference>
<name>A0A344TI24_9BACT</name>
<evidence type="ECO:0000256" key="4">
    <source>
        <dbReference type="ARBA" id="ARBA00022475"/>
    </source>
</evidence>
<evidence type="ECO:0000313" key="12">
    <source>
        <dbReference type="EMBL" id="AXE18295.1"/>
    </source>
</evidence>